<dbReference type="AlphaFoldDB" id="A0A9X1THD6"/>
<feature type="domain" description="DUF4174" evidence="2">
    <location>
        <begin position="17"/>
        <end position="115"/>
    </location>
</feature>
<evidence type="ECO:0000313" key="4">
    <source>
        <dbReference type="Proteomes" id="UP001139000"/>
    </source>
</evidence>
<accession>A0A9X1THD6</accession>
<reference evidence="3" key="1">
    <citation type="submission" date="2021-12" db="EMBL/GenBank/DDBJ databases">
        <title>Novel species in genus Dyadobacter.</title>
        <authorList>
            <person name="Ma C."/>
        </authorList>
    </citation>
    <scope>NUCLEOTIDE SEQUENCE</scope>
    <source>
        <strain evidence="3">LJ419</strain>
    </source>
</reference>
<dbReference type="InterPro" id="IPR025232">
    <property type="entry name" value="DUF4174"/>
</dbReference>
<organism evidence="3 4">
    <name type="scientific">Dyadobacter chenwenxiniae</name>
    <dbReference type="NCBI Taxonomy" id="2906456"/>
    <lineage>
        <taxon>Bacteria</taxon>
        <taxon>Pseudomonadati</taxon>
        <taxon>Bacteroidota</taxon>
        <taxon>Cytophagia</taxon>
        <taxon>Cytophagales</taxon>
        <taxon>Spirosomataceae</taxon>
        <taxon>Dyadobacter</taxon>
    </lineage>
</organism>
<sequence>MKALIGLTLVAMLLADQPRKVLLFYTENGLAKWKAQMNALEGHRKDILERDIEIKSFPYSKRNAQEWHRWELDTANAFTFILIGRDGGEKLKSSEVVTPDKLFGLIDAMPMRKQEIKQNP</sequence>
<dbReference type="Proteomes" id="UP001139000">
    <property type="component" value="Unassembled WGS sequence"/>
</dbReference>
<dbReference type="Pfam" id="PF13778">
    <property type="entry name" value="DUF4174"/>
    <property type="match status" value="1"/>
</dbReference>
<proteinExistence type="predicted"/>
<dbReference type="RefSeq" id="WP_234657608.1">
    <property type="nucleotide sequence ID" value="NZ_CP094997.1"/>
</dbReference>
<evidence type="ECO:0000313" key="3">
    <source>
        <dbReference type="EMBL" id="MCF0064660.1"/>
    </source>
</evidence>
<dbReference type="EMBL" id="JAJTTC010000008">
    <property type="protein sequence ID" value="MCF0064660.1"/>
    <property type="molecule type" value="Genomic_DNA"/>
</dbReference>
<keyword evidence="1" id="KW-0732">Signal</keyword>
<gene>
    <name evidence="3" type="ORF">LXM26_24330</name>
</gene>
<comment type="caution">
    <text evidence="3">The sequence shown here is derived from an EMBL/GenBank/DDBJ whole genome shotgun (WGS) entry which is preliminary data.</text>
</comment>
<protein>
    <submittedName>
        <fullName evidence="3">DUF4174 domain-containing protein</fullName>
    </submittedName>
</protein>
<evidence type="ECO:0000259" key="2">
    <source>
        <dbReference type="Pfam" id="PF13778"/>
    </source>
</evidence>
<name>A0A9X1THD6_9BACT</name>
<evidence type="ECO:0000256" key="1">
    <source>
        <dbReference type="ARBA" id="ARBA00022729"/>
    </source>
</evidence>
<keyword evidence="4" id="KW-1185">Reference proteome</keyword>